<accession>A0AAW2VT97</accession>
<dbReference type="PROSITE" id="PS51746">
    <property type="entry name" value="PPM_2"/>
    <property type="match status" value="1"/>
</dbReference>
<dbReference type="InterPro" id="IPR001932">
    <property type="entry name" value="PPM-type_phosphatase-like_dom"/>
</dbReference>
<sequence length="218" mass="23866">MTAPESNSNAGSSDIKRPNEFSNSNSSPKKRLKTEEELKAQSTATEASRANSSSHKGFIAIEAEAAEDRGSRHTMEDAWVVLDDATLEFPGNLRCAHFAIYDGHGGLSAAAYAQKHLHVNVLSAGLPRELMDVKSAKKAILNGFLKTDEALLQESAAEYVFPIVVIVGVVTVYLDVEVVIEGVNKLLPRDMSRHLQMWNANCDQNSLDKLQSRSTIPW</sequence>
<feature type="region of interest" description="Disordered" evidence="1">
    <location>
        <begin position="1"/>
        <end position="55"/>
    </location>
</feature>
<dbReference type="SUPFAM" id="SSF81606">
    <property type="entry name" value="PP2C-like"/>
    <property type="match status" value="1"/>
</dbReference>
<gene>
    <name evidence="3" type="ORF">Sradi_0734100</name>
</gene>
<dbReference type="Gene3D" id="3.60.40.10">
    <property type="entry name" value="PPM-type phosphatase domain"/>
    <property type="match status" value="1"/>
</dbReference>
<feature type="compositionally biased region" description="Polar residues" evidence="1">
    <location>
        <begin position="40"/>
        <end position="55"/>
    </location>
</feature>
<dbReference type="AlphaFoldDB" id="A0AAW2VT97"/>
<dbReference type="InterPro" id="IPR015655">
    <property type="entry name" value="PP2C"/>
</dbReference>
<dbReference type="InterPro" id="IPR036457">
    <property type="entry name" value="PPM-type-like_dom_sf"/>
</dbReference>
<evidence type="ECO:0000256" key="1">
    <source>
        <dbReference type="SAM" id="MobiDB-lite"/>
    </source>
</evidence>
<comment type="caution">
    <text evidence="3">The sequence shown here is derived from an EMBL/GenBank/DDBJ whole genome shotgun (WGS) entry which is preliminary data.</text>
</comment>
<feature type="compositionally biased region" description="Polar residues" evidence="1">
    <location>
        <begin position="1"/>
        <end position="12"/>
    </location>
</feature>
<proteinExistence type="predicted"/>
<dbReference type="PANTHER" id="PTHR13832:SF699">
    <property type="entry name" value="INTEGRIN-LINKED KINASE-ASSOCIATED SERINE_THREONINE PHOSPHATASE 2C"/>
    <property type="match status" value="1"/>
</dbReference>
<dbReference type="Pfam" id="PF00481">
    <property type="entry name" value="PP2C"/>
    <property type="match status" value="1"/>
</dbReference>
<dbReference type="EMBL" id="JACGWJ010000003">
    <property type="protein sequence ID" value="KAL0431081.1"/>
    <property type="molecule type" value="Genomic_DNA"/>
</dbReference>
<reference evidence="3" key="2">
    <citation type="journal article" date="2024" name="Plant">
        <title>Genomic evolution and insights into agronomic trait innovations of Sesamum species.</title>
        <authorList>
            <person name="Miao H."/>
            <person name="Wang L."/>
            <person name="Qu L."/>
            <person name="Liu H."/>
            <person name="Sun Y."/>
            <person name="Le M."/>
            <person name="Wang Q."/>
            <person name="Wei S."/>
            <person name="Zheng Y."/>
            <person name="Lin W."/>
            <person name="Duan Y."/>
            <person name="Cao H."/>
            <person name="Xiong S."/>
            <person name="Wang X."/>
            <person name="Wei L."/>
            <person name="Li C."/>
            <person name="Ma Q."/>
            <person name="Ju M."/>
            <person name="Zhao R."/>
            <person name="Li G."/>
            <person name="Mu C."/>
            <person name="Tian Q."/>
            <person name="Mei H."/>
            <person name="Zhang T."/>
            <person name="Gao T."/>
            <person name="Zhang H."/>
        </authorList>
    </citation>
    <scope>NUCLEOTIDE SEQUENCE</scope>
    <source>
        <strain evidence="3">G02</strain>
    </source>
</reference>
<organism evidence="3">
    <name type="scientific">Sesamum radiatum</name>
    <name type="common">Black benniseed</name>
    <dbReference type="NCBI Taxonomy" id="300843"/>
    <lineage>
        <taxon>Eukaryota</taxon>
        <taxon>Viridiplantae</taxon>
        <taxon>Streptophyta</taxon>
        <taxon>Embryophyta</taxon>
        <taxon>Tracheophyta</taxon>
        <taxon>Spermatophyta</taxon>
        <taxon>Magnoliopsida</taxon>
        <taxon>eudicotyledons</taxon>
        <taxon>Gunneridae</taxon>
        <taxon>Pentapetalae</taxon>
        <taxon>asterids</taxon>
        <taxon>lamiids</taxon>
        <taxon>Lamiales</taxon>
        <taxon>Pedaliaceae</taxon>
        <taxon>Sesamum</taxon>
    </lineage>
</organism>
<name>A0AAW2VT97_SESRA</name>
<dbReference type="GO" id="GO:0004722">
    <property type="term" value="F:protein serine/threonine phosphatase activity"/>
    <property type="evidence" value="ECO:0007669"/>
    <property type="project" value="InterPro"/>
</dbReference>
<evidence type="ECO:0000313" key="3">
    <source>
        <dbReference type="EMBL" id="KAL0431081.1"/>
    </source>
</evidence>
<reference evidence="3" key="1">
    <citation type="submission" date="2020-06" db="EMBL/GenBank/DDBJ databases">
        <authorList>
            <person name="Li T."/>
            <person name="Hu X."/>
            <person name="Zhang T."/>
            <person name="Song X."/>
            <person name="Zhang H."/>
            <person name="Dai N."/>
            <person name="Sheng W."/>
            <person name="Hou X."/>
            <person name="Wei L."/>
        </authorList>
    </citation>
    <scope>NUCLEOTIDE SEQUENCE</scope>
    <source>
        <strain evidence="3">G02</strain>
        <tissue evidence="3">Leaf</tissue>
    </source>
</reference>
<evidence type="ECO:0000259" key="2">
    <source>
        <dbReference type="PROSITE" id="PS51746"/>
    </source>
</evidence>
<dbReference type="PANTHER" id="PTHR13832">
    <property type="entry name" value="PROTEIN PHOSPHATASE 2C"/>
    <property type="match status" value="1"/>
</dbReference>
<protein>
    <recommendedName>
        <fullName evidence="2">PPM-type phosphatase domain-containing protein</fullName>
    </recommendedName>
</protein>
<feature type="domain" description="PPM-type phosphatase" evidence="2">
    <location>
        <begin position="62"/>
        <end position="218"/>
    </location>
</feature>